<accession>A0A0C1R3U9</accession>
<protein>
    <recommendedName>
        <fullName evidence="3">N-acetyltransferase domain-containing protein</fullName>
    </recommendedName>
</protein>
<evidence type="ECO:0008006" key="3">
    <source>
        <dbReference type="Google" id="ProtNLM"/>
    </source>
</evidence>
<dbReference type="OrthoDB" id="8439474at2"/>
<dbReference type="Gene3D" id="3.40.630.30">
    <property type="match status" value="1"/>
</dbReference>
<dbReference type="EMBL" id="AYSO01000020">
    <property type="protein sequence ID" value="KIE45151.1"/>
    <property type="molecule type" value="Genomic_DNA"/>
</dbReference>
<name>A0A0C1R3U9_9CLOT</name>
<dbReference type="AlphaFoldDB" id="A0A0C1R3U9"/>
<sequence length="190" mass="21831">MLNKLELMEMHIKALFTHDNNNFIRNVNDLDGDLAPHFFFGRTSEGNVLRFRYDLPQDKIRKLTNLVTTEPISYNLQRNTVLLEKIKEILQDHQEIQKIFEGPAYKLPIGITFPSNVLKITKDNVHLLKNSFDYMLSELQFWEPYFAKFVNGNAASICFSSRIANASHEAGVETLPHFRGKGYAVEVVAA</sequence>
<proteinExistence type="predicted"/>
<evidence type="ECO:0000313" key="1">
    <source>
        <dbReference type="EMBL" id="KIE45151.1"/>
    </source>
</evidence>
<dbReference type="RefSeq" id="WP_052268307.1">
    <property type="nucleotide sequence ID" value="NZ_AYSO01000020.1"/>
</dbReference>
<evidence type="ECO:0000313" key="2">
    <source>
        <dbReference type="Proteomes" id="UP000031366"/>
    </source>
</evidence>
<reference evidence="1 2" key="1">
    <citation type="journal article" date="2015" name="Infect. Genet. Evol.">
        <title>Genomic sequences of six botulinum neurotoxin-producing strains representing three clostridial species illustrate the mobility and diversity of botulinum neurotoxin genes.</title>
        <authorList>
            <person name="Smith T.J."/>
            <person name="Hill K.K."/>
            <person name="Xie G."/>
            <person name="Foley B.T."/>
            <person name="Williamson C.H."/>
            <person name="Foster J.T."/>
            <person name="Johnson S.L."/>
            <person name="Chertkov O."/>
            <person name="Teshima H."/>
            <person name="Gibbons H.S."/>
            <person name="Johnsky L.A."/>
            <person name="Karavis M.A."/>
            <person name="Smith L.A."/>
        </authorList>
    </citation>
    <scope>NUCLEOTIDE SEQUENCE [LARGE SCALE GENOMIC DNA]</scope>
    <source>
        <strain evidence="1 2">CDC 2741</strain>
    </source>
</reference>
<organism evidence="1 2">
    <name type="scientific">Clostridium argentinense CDC 2741</name>
    <dbReference type="NCBI Taxonomy" id="1418104"/>
    <lineage>
        <taxon>Bacteria</taxon>
        <taxon>Bacillati</taxon>
        <taxon>Bacillota</taxon>
        <taxon>Clostridia</taxon>
        <taxon>Eubacteriales</taxon>
        <taxon>Clostridiaceae</taxon>
        <taxon>Clostridium</taxon>
    </lineage>
</organism>
<comment type="caution">
    <text evidence="1">The sequence shown here is derived from an EMBL/GenBank/DDBJ whole genome shotgun (WGS) entry which is preliminary data.</text>
</comment>
<keyword evidence="2" id="KW-1185">Reference proteome</keyword>
<dbReference type="Proteomes" id="UP000031366">
    <property type="component" value="Unassembled WGS sequence"/>
</dbReference>
<gene>
    <name evidence="1" type="ORF">U732_793</name>
</gene>